<keyword evidence="1" id="KW-0812">Transmembrane</keyword>
<name>A0ABR0EXT1_ZASCE</name>
<accession>A0ABR0EXT1</accession>
<keyword evidence="3" id="KW-1185">Reference proteome</keyword>
<reference evidence="2 3" key="1">
    <citation type="journal article" date="2023" name="G3 (Bethesda)">
        <title>A chromosome-level genome assembly of Zasmidium syzygii isolated from banana leaves.</title>
        <authorList>
            <person name="van Westerhoven A.C."/>
            <person name="Mehrabi R."/>
            <person name="Talebi R."/>
            <person name="Steentjes M.B.F."/>
            <person name="Corcolon B."/>
            <person name="Chong P.A."/>
            <person name="Kema G.H.J."/>
            <person name="Seidl M.F."/>
        </authorList>
    </citation>
    <scope>NUCLEOTIDE SEQUENCE [LARGE SCALE GENOMIC DNA]</scope>
    <source>
        <strain evidence="2 3">P124</strain>
    </source>
</reference>
<comment type="caution">
    <text evidence="2">The sequence shown here is derived from an EMBL/GenBank/DDBJ whole genome shotgun (WGS) entry which is preliminary data.</text>
</comment>
<sequence>MSTINPTIAAAATVDETPALLKAFRAIKDTVREKHPFERKSTLLRPHPVAWEKYLIHFKRTATFYVPAAMLVFGWPMAMKWVINYSNGVYDKPTKRSR</sequence>
<evidence type="ECO:0000313" key="2">
    <source>
        <dbReference type="EMBL" id="KAK4505998.1"/>
    </source>
</evidence>
<gene>
    <name evidence="2" type="ORF">PRZ48_003963</name>
</gene>
<dbReference type="EMBL" id="JAXOVC010000002">
    <property type="protein sequence ID" value="KAK4505998.1"/>
    <property type="molecule type" value="Genomic_DNA"/>
</dbReference>
<proteinExistence type="predicted"/>
<protein>
    <submittedName>
        <fullName evidence="2">Uncharacterized protein</fullName>
    </submittedName>
</protein>
<keyword evidence="1" id="KW-0472">Membrane</keyword>
<dbReference type="Proteomes" id="UP001305779">
    <property type="component" value="Unassembled WGS sequence"/>
</dbReference>
<organism evidence="2 3">
    <name type="scientific">Zasmidium cellare</name>
    <name type="common">Wine cellar mold</name>
    <name type="synonym">Racodium cellare</name>
    <dbReference type="NCBI Taxonomy" id="395010"/>
    <lineage>
        <taxon>Eukaryota</taxon>
        <taxon>Fungi</taxon>
        <taxon>Dikarya</taxon>
        <taxon>Ascomycota</taxon>
        <taxon>Pezizomycotina</taxon>
        <taxon>Dothideomycetes</taxon>
        <taxon>Dothideomycetidae</taxon>
        <taxon>Mycosphaerellales</taxon>
        <taxon>Mycosphaerellaceae</taxon>
        <taxon>Zasmidium</taxon>
    </lineage>
</organism>
<keyword evidence="1" id="KW-1133">Transmembrane helix</keyword>
<evidence type="ECO:0000256" key="1">
    <source>
        <dbReference type="SAM" id="Phobius"/>
    </source>
</evidence>
<feature type="transmembrane region" description="Helical" evidence="1">
    <location>
        <begin position="62"/>
        <end position="83"/>
    </location>
</feature>
<evidence type="ECO:0000313" key="3">
    <source>
        <dbReference type="Proteomes" id="UP001305779"/>
    </source>
</evidence>